<feature type="chain" id="PRO_5047078643" evidence="2">
    <location>
        <begin position="22"/>
        <end position="297"/>
    </location>
</feature>
<dbReference type="InterPro" id="IPR051043">
    <property type="entry name" value="Sulfatase_Mod_Factor_Kinase"/>
</dbReference>
<dbReference type="RefSeq" id="WP_394826001.1">
    <property type="nucleotide sequence ID" value="NZ_CP089984.1"/>
</dbReference>
<feature type="signal peptide" evidence="2">
    <location>
        <begin position="1"/>
        <end position="21"/>
    </location>
</feature>
<protein>
    <submittedName>
        <fullName evidence="4">Formylglycine-generating enzyme family protein</fullName>
    </submittedName>
</protein>
<name>A0ABZ2M4K4_9BACT</name>
<dbReference type="InterPro" id="IPR016187">
    <property type="entry name" value="CTDL_fold"/>
</dbReference>
<dbReference type="SUPFAM" id="SSF56436">
    <property type="entry name" value="C-type lectin-like"/>
    <property type="match status" value="1"/>
</dbReference>
<dbReference type="Proteomes" id="UP001370348">
    <property type="component" value="Chromosome"/>
</dbReference>
<dbReference type="InterPro" id="IPR042095">
    <property type="entry name" value="SUMF_sf"/>
</dbReference>
<dbReference type="EMBL" id="CP089984">
    <property type="protein sequence ID" value="WXB16377.1"/>
    <property type="molecule type" value="Genomic_DNA"/>
</dbReference>
<keyword evidence="5" id="KW-1185">Reference proteome</keyword>
<dbReference type="PANTHER" id="PTHR23150:SF19">
    <property type="entry name" value="FORMYLGLYCINE-GENERATING ENZYME"/>
    <property type="match status" value="1"/>
</dbReference>
<dbReference type="PANTHER" id="PTHR23150">
    <property type="entry name" value="SULFATASE MODIFYING FACTOR 1, 2"/>
    <property type="match status" value="1"/>
</dbReference>
<reference evidence="4 5" key="1">
    <citation type="submission" date="2021-12" db="EMBL/GenBank/DDBJ databases">
        <title>Discovery of the Pendulisporaceae a myxobacterial family with distinct sporulation behavior and unique specialized metabolism.</title>
        <authorList>
            <person name="Garcia R."/>
            <person name="Popoff A."/>
            <person name="Bader C.D."/>
            <person name="Loehr J."/>
            <person name="Walesch S."/>
            <person name="Walt C."/>
            <person name="Boldt J."/>
            <person name="Bunk B."/>
            <person name="Haeckl F.J.F.P.J."/>
            <person name="Gunesch A.P."/>
            <person name="Birkelbach J."/>
            <person name="Nuebel U."/>
            <person name="Pietschmann T."/>
            <person name="Bach T."/>
            <person name="Mueller R."/>
        </authorList>
    </citation>
    <scope>NUCLEOTIDE SEQUENCE [LARGE SCALE GENOMIC DNA]</scope>
    <source>
        <strain evidence="4 5">MSr11954</strain>
    </source>
</reference>
<sequence length="297" mass="32226">MSRTSRSLQFFVIAWMGFGLAYAPACGSPTVKPSDNLEGGSGTNISNQDSGTGKDEVPGIPPTCSDADPAKMEPNPMVEIPEGTFTMGCNAAVDQECKPDEAPAHTVHVNAFTLDKYEVTLAQYLKCVKDAKCTFPKCVWDPCTNPDHPMACIVFGQAQSYCKWADKRLATEAEWEYAARGTDGRKYPWGNEPLDCTRANFLECGGGPQPVGSRPKGASPFGLFDMAGNAVEFTSDLYGDNYYSVSPNDNPRGPATGEAYVGRGGGFLSEGVWQRSSSRDFYEPWYSRVSMGFRCAK</sequence>
<evidence type="ECO:0000256" key="1">
    <source>
        <dbReference type="SAM" id="MobiDB-lite"/>
    </source>
</evidence>
<proteinExistence type="predicted"/>
<dbReference type="Pfam" id="PF03781">
    <property type="entry name" value="FGE-sulfatase"/>
    <property type="match status" value="1"/>
</dbReference>
<evidence type="ECO:0000256" key="2">
    <source>
        <dbReference type="SAM" id="SignalP"/>
    </source>
</evidence>
<gene>
    <name evidence="4" type="ORF">LZC94_03655</name>
</gene>
<evidence type="ECO:0000313" key="5">
    <source>
        <dbReference type="Proteomes" id="UP001370348"/>
    </source>
</evidence>
<organism evidence="4 5">
    <name type="scientific">Pendulispora albinea</name>
    <dbReference type="NCBI Taxonomy" id="2741071"/>
    <lineage>
        <taxon>Bacteria</taxon>
        <taxon>Pseudomonadati</taxon>
        <taxon>Myxococcota</taxon>
        <taxon>Myxococcia</taxon>
        <taxon>Myxococcales</taxon>
        <taxon>Sorangiineae</taxon>
        <taxon>Pendulisporaceae</taxon>
        <taxon>Pendulispora</taxon>
    </lineage>
</organism>
<evidence type="ECO:0000313" key="4">
    <source>
        <dbReference type="EMBL" id="WXB16377.1"/>
    </source>
</evidence>
<evidence type="ECO:0000259" key="3">
    <source>
        <dbReference type="Pfam" id="PF03781"/>
    </source>
</evidence>
<dbReference type="Gene3D" id="3.90.1580.10">
    <property type="entry name" value="paralog of FGE (formylglycine-generating enzyme)"/>
    <property type="match status" value="1"/>
</dbReference>
<dbReference type="InterPro" id="IPR005532">
    <property type="entry name" value="SUMF_dom"/>
</dbReference>
<feature type="domain" description="Sulfatase-modifying factor enzyme-like" evidence="3">
    <location>
        <begin position="76"/>
        <end position="297"/>
    </location>
</feature>
<keyword evidence="2" id="KW-0732">Signal</keyword>
<accession>A0ABZ2M4K4</accession>
<feature type="region of interest" description="Disordered" evidence="1">
    <location>
        <begin position="33"/>
        <end position="75"/>
    </location>
</feature>